<sequence>MLLENSKINKTPKTADGKLPIHYACQSGDLNMVKFLVNSSNINEGFDKQNLTPLHIASKYGHEKIVLFLLKQKDIKINATASITEGVFTTIYKIQFKNLTPLHMACQSGNVNVVNLLISKPTISINAVSVFSYF</sequence>
<feature type="repeat" description="ANK" evidence="3">
    <location>
        <begin position="16"/>
        <end position="38"/>
    </location>
</feature>
<dbReference type="Pfam" id="PF12796">
    <property type="entry name" value="Ank_2"/>
    <property type="match status" value="1"/>
</dbReference>
<dbReference type="RefSeq" id="XP_068348457.1">
    <property type="nucleotide sequence ID" value="XM_068512125.1"/>
</dbReference>
<dbReference type="OrthoDB" id="194358at2759"/>
<comment type="caution">
    <text evidence="4">The sequence shown here is derived from an EMBL/GenBank/DDBJ whole genome shotgun (WGS) entry which is preliminary data.</text>
</comment>
<evidence type="ECO:0000256" key="2">
    <source>
        <dbReference type="ARBA" id="ARBA00023043"/>
    </source>
</evidence>
<keyword evidence="5" id="KW-1185">Reference proteome</keyword>
<dbReference type="InterPro" id="IPR002110">
    <property type="entry name" value="Ankyrin_rpt"/>
</dbReference>
<dbReference type="EMBL" id="MLAK01001254">
    <property type="protein sequence ID" value="OHS95320.1"/>
    <property type="molecule type" value="Genomic_DNA"/>
</dbReference>
<dbReference type="PANTHER" id="PTHR24198">
    <property type="entry name" value="ANKYRIN REPEAT AND PROTEIN KINASE DOMAIN-CONTAINING PROTEIN"/>
    <property type="match status" value="1"/>
</dbReference>
<dbReference type="PROSITE" id="PS50297">
    <property type="entry name" value="ANK_REP_REGION"/>
    <property type="match status" value="3"/>
</dbReference>
<name>A0A1J4J859_9EUKA</name>
<dbReference type="Pfam" id="PF00023">
    <property type="entry name" value="Ank"/>
    <property type="match status" value="1"/>
</dbReference>
<dbReference type="PANTHER" id="PTHR24198:SF165">
    <property type="entry name" value="ANKYRIN REPEAT-CONTAINING PROTEIN-RELATED"/>
    <property type="match status" value="1"/>
</dbReference>
<protein>
    <submittedName>
        <fullName evidence="4">Uncharacterized protein</fullName>
    </submittedName>
</protein>
<feature type="repeat" description="ANK" evidence="3">
    <location>
        <begin position="97"/>
        <end position="120"/>
    </location>
</feature>
<dbReference type="Proteomes" id="UP000179807">
    <property type="component" value="Unassembled WGS sequence"/>
</dbReference>
<dbReference type="PROSITE" id="PS50088">
    <property type="entry name" value="ANK_REPEAT"/>
    <property type="match status" value="3"/>
</dbReference>
<dbReference type="SUPFAM" id="SSF48403">
    <property type="entry name" value="Ankyrin repeat"/>
    <property type="match status" value="1"/>
</dbReference>
<dbReference type="GeneID" id="94846829"/>
<evidence type="ECO:0000256" key="3">
    <source>
        <dbReference type="PROSITE-ProRule" id="PRU00023"/>
    </source>
</evidence>
<evidence type="ECO:0000313" key="4">
    <source>
        <dbReference type="EMBL" id="OHS95320.1"/>
    </source>
</evidence>
<evidence type="ECO:0000256" key="1">
    <source>
        <dbReference type="ARBA" id="ARBA00022737"/>
    </source>
</evidence>
<organism evidence="4 5">
    <name type="scientific">Tritrichomonas foetus</name>
    <dbReference type="NCBI Taxonomy" id="1144522"/>
    <lineage>
        <taxon>Eukaryota</taxon>
        <taxon>Metamonada</taxon>
        <taxon>Parabasalia</taxon>
        <taxon>Tritrichomonadida</taxon>
        <taxon>Tritrichomonadidae</taxon>
        <taxon>Tritrichomonas</taxon>
    </lineage>
</organism>
<dbReference type="VEuPathDB" id="TrichDB:TRFO_38571"/>
<feature type="repeat" description="ANK" evidence="3">
    <location>
        <begin position="49"/>
        <end position="82"/>
    </location>
</feature>
<proteinExistence type="predicted"/>
<evidence type="ECO:0000313" key="5">
    <source>
        <dbReference type="Proteomes" id="UP000179807"/>
    </source>
</evidence>
<accession>A0A1J4J859</accession>
<gene>
    <name evidence="4" type="ORF">TRFO_38571</name>
</gene>
<dbReference type="Gene3D" id="1.25.40.20">
    <property type="entry name" value="Ankyrin repeat-containing domain"/>
    <property type="match status" value="1"/>
</dbReference>
<keyword evidence="2 3" id="KW-0040">ANK repeat</keyword>
<reference evidence="4" key="1">
    <citation type="submission" date="2016-10" db="EMBL/GenBank/DDBJ databases">
        <authorList>
            <person name="Benchimol M."/>
            <person name="Almeida L.G."/>
            <person name="Vasconcelos A.T."/>
            <person name="Perreira-Neves A."/>
            <person name="Rosa I.A."/>
            <person name="Tasca T."/>
            <person name="Bogo M.R."/>
            <person name="de Souza W."/>
        </authorList>
    </citation>
    <scope>NUCLEOTIDE SEQUENCE [LARGE SCALE GENOMIC DNA]</scope>
    <source>
        <strain evidence="4">K</strain>
    </source>
</reference>
<dbReference type="InterPro" id="IPR036770">
    <property type="entry name" value="Ankyrin_rpt-contain_sf"/>
</dbReference>
<dbReference type="SMART" id="SM00248">
    <property type="entry name" value="ANK"/>
    <property type="match status" value="3"/>
</dbReference>
<keyword evidence="1" id="KW-0677">Repeat</keyword>
<dbReference type="AlphaFoldDB" id="A0A1J4J859"/>